<accession>A0A0A6NXN1</accession>
<dbReference type="EMBL" id="LUTY01002520">
    <property type="protein sequence ID" value="OAD20199.1"/>
    <property type="molecule type" value="Genomic_DNA"/>
</dbReference>
<evidence type="ECO:0000313" key="1">
    <source>
        <dbReference type="EMBL" id="OAD20199.1"/>
    </source>
</evidence>
<dbReference type="Proteomes" id="UP000076962">
    <property type="component" value="Unassembled WGS sequence"/>
</dbReference>
<evidence type="ECO:0000313" key="2">
    <source>
        <dbReference type="Proteomes" id="UP000076962"/>
    </source>
</evidence>
<gene>
    <name evidence="1" type="ORF">THIOM_004115</name>
</gene>
<dbReference type="AlphaFoldDB" id="A0A0A6NXN1"/>
<keyword evidence="2" id="KW-1185">Reference proteome</keyword>
<organism evidence="1 2">
    <name type="scientific">Candidatus Thiomargarita nelsonii</name>
    <dbReference type="NCBI Taxonomy" id="1003181"/>
    <lineage>
        <taxon>Bacteria</taxon>
        <taxon>Pseudomonadati</taxon>
        <taxon>Pseudomonadota</taxon>
        <taxon>Gammaproteobacteria</taxon>
        <taxon>Thiotrichales</taxon>
        <taxon>Thiotrichaceae</taxon>
        <taxon>Thiomargarita</taxon>
    </lineage>
</organism>
<feature type="non-terminal residue" evidence="1">
    <location>
        <position position="1"/>
    </location>
</feature>
<proteinExistence type="predicted"/>
<sequence>KGFSIGVANGVLGGKSFSGFDGSAGTFFCRSIIVPKSNFAITIMMNAGSGSGTMKAVDRLTMQIIKKHFNWWWKFWL</sequence>
<protein>
    <submittedName>
        <fullName evidence="1">Uncharacterized protein</fullName>
    </submittedName>
</protein>
<comment type="caution">
    <text evidence="1">The sequence shown here is derived from an EMBL/GenBank/DDBJ whole genome shotgun (WGS) entry which is preliminary data.</text>
</comment>
<name>A0A0A6NXN1_9GAMM</name>
<reference evidence="1 2" key="1">
    <citation type="submission" date="2016-05" db="EMBL/GenBank/DDBJ databases">
        <title>Single-cell genome of chain-forming Candidatus Thiomargarita nelsonii and comparison to other large sulfur-oxidizing bacteria.</title>
        <authorList>
            <person name="Winkel M."/>
            <person name="Salman V."/>
            <person name="Woyke T."/>
            <person name="Schulz-Vogt H."/>
            <person name="Richter M."/>
            <person name="Flood B."/>
            <person name="Bailey J."/>
            <person name="Amann R."/>
            <person name="Mussmann M."/>
        </authorList>
    </citation>
    <scope>NUCLEOTIDE SEQUENCE [LARGE SCALE GENOMIC DNA]</scope>
    <source>
        <strain evidence="1 2">THI036</strain>
    </source>
</reference>